<dbReference type="InterPro" id="IPR034197">
    <property type="entry name" value="Peptidases_S8_3"/>
</dbReference>
<feature type="active site" description="Charge relay system" evidence="6 7">
    <location>
        <position position="110"/>
    </location>
</feature>
<evidence type="ECO:0000313" key="10">
    <source>
        <dbReference type="EnsemblPlants" id="Solyc03g079890.2.1"/>
    </source>
</evidence>
<dbReference type="PRINTS" id="PR00723">
    <property type="entry name" value="SUBTILISIN"/>
</dbReference>
<dbReference type="PROSITE" id="PS00138">
    <property type="entry name" value="SUBTILASE_SER"/>
    <property type="match status" value="1"/>
</dbReference>
<evidence type="ECO:0000313" key="11">
    <source>
        <dbReference type="Proteomes" id="UP000004994"/>
    </source>
</evidence>
<dbReference type="SUPFAM" id="SSF52743">
    <property type="entry name" value="Subtilisin-like"/>
    <property type="match status" value="1"/>
</dbReference>
<dbReference type="EnsemblPlants" id="Solyc03g079890.2.1">
    <property type="protein sequence ID" value="Solyc03g079890.2.1"/>
    <property type="gene ID" value="Solyc03g079890.2"/>
</dbReference>
<evidence type="ECO:0000256" key="3">
    <source>
        <dbReference type="ARBA" id="ARBA00022729"/>
    </source>
</evidence>
<dbReference type="PROSITE" id="PS51892">
    <property type="entry name" value="SUBTILASE"/>
    <property type="match status" value="1"/>
</dbReference>
<dbReference type="Gramene" id="Solyc03g079890.2.1">
    <property type="protein sequence ID" value="Solyc03g079890.2.1"/>
    <property type="gene ID" value="Solyc03g079890.2"/>
</dbReference>
<reference evidence="10" key="1">
    <citation type="journal article" date="2012" name="Nature">
        <title>The tomato genome sequence provides insights into fleshy fruit evolution.</title>
        <authorList>
            <consortium name="Tomato Genome Consortium"/>
        </authorList>
    </citation>
    <scope>NUCLEOTIDE SEQUENCE [LARGE SCALE GENOMIC DNA]</scope>
    <source>
        <strain evidence="10">cv. Heinz 1706</strain>
    </source>
</reference>
<dbReference type="GO" id="GO:0004252">
    <property type="term" value="F:serine-type endopeptidase activity"/>
    <property type="evidence" value="ECO:0000318"/>
    <property type="project" value="GO_Central"/>
</dbReference>
<evidence type="ECO:0000256" key="4">
    <source>
        <dbReference type="ARBA" id="ARBA00022801"/>
    </source>
</evidence>
<keyword evidence="2 7" id="KW-0645">Protease</keyword>
<dbReference type="InterPro" id="IPR023828">
    <property type="entry name" value="Peptidase_S8_Ser-AS"/>
</dbReference>
<feature type="active site" description="Charge relay system" evidence="6 7">
    <location>
        <position position="46"/>
    </location>
</feature>
<dbReference type="AlphaFoldDB" id="A0A3Q7FJS9"/>
<protein>
    <recommendedName>
        <fullName evidence="12">Cucumisin-like</fullName>
    </recommendedName>
</protein>
<evidence type="ECO:0000256" key="1">
    <source>
        <dbReference type="ARBA" id="ARBA00011073"/>
    </source>
</evidence>
<proteinExistence type="inferred from homology"/>
<accession>A0A3Q7FJS9</accession>
<dbReference type="Gene3D" id="3.40.50.200">
    <property type="entry name" value="Peptidase S8/S53 domain"/>
    <property type="match status" value="1"/>
</dbReference>
<evidence type="ECO:0000259" key="9">
    <source>
        <dbReference type="Pfam" id="PF17766"/>
    </source>
</evidence>
<dbReference type="Pfam" id="PF00082">
    <property type="entry name" value="Peptidase_S8"/>
    <property type="match status" value="1"/>
</dbReference>
<dbReference type="STRING" id="4081.A0A3Q7FJS9"/>
<sequence>MDAVVSVFPNGIKELHTTRSWDFVGLPQQVTRRTSVESDLIIGMLDTGIWPESQSFDDQYFSAPPTKWKGTCQSSLNFTCNKKIIGAKYYRINGEFPSGDIQSPRDTEGHGSHTASIAAGRSVSNASLYGLGSGIARGGVPSARIAVYKICWSDSCYDADILAAFDDAIADGVDIISLSVGGSSPYQYFEDSIAIGAFHSMKNGILTWNSAGNSGPDPQTVTNLSPWSLSVADSTIDRRFVTDGVSINTFDLEDQYPLVYGGDVPNTEAGYSGSESRLEAKLSSAIGLNGTIIAGAVGAIMQDDFNDAAFSFPISSTYLRTNDGTEVYNYLHKTRKPTGRILKSSEKGLESAPFVVSFSSRGPNAITSDILKPDLSAPGVDILAAWSEGTTVTGNIHGDKRVVPYNIISGTSMACPHATAAAIYVKSFNPTMSPTAIKSALMTTVQTVRQNLLRVWSNKSNKSCTSCTSQTDATVWDLNYPSFTISSSKNSKITRVFHRTVTNVGTPVSTYRATIVAPERLNVRVEPSLITFRSIGQKQLFVVSITAEINDSMISGSLLWDDGVHLVRSPIVAYAST</sequence>
<dbReference type="CDD" id="cd04852">
    <property type="entry name" value="Peptidases_S8_3"/>
    <property type="match status" value="1"/>
</dbReference>
<dbReference type="InterPro" id="IPR041469">
    <property type="entry name" value="Subtilisin-like_FN3"/>
</dbReference>
<dbReference type="InParanoid" id="A0A3Q7FJS9"/>
<keyword evidence="11" id="KW-1185">Reference proteome</keyword>
<dbReference type="PANTHER" id="PTHR10795">
    <property type="entry name" value="PROPROTEIN CONVERTASE SUBTILISIN/KEXIN"/>
    <property type="match status" value="1"/>
</dbReference>
<dbReference type="GO" id="GO:0005576">
    <property type="term" value="C:extracellular region"/>
    <property type="evidence" value="ECO:0000318"/>
    <property type="project" value="GO_Central"/>
</dbReference>
<keyword evidence="3" id="KW-0732">Signal</keyword>
<dbReference type="PaxDb" id="4081-Solyc03g079890.1.1"/>
<keyword evidence="4 7" id="KW-0378">Hydrolase</keyword>
<evidence type="ECO:0000256" key="5">
    <source>
        <dbReference type="ARBA" id="ARBA00022825"/>
    </source>
</evidence>
<dbReference type="InterPro" id="IPR045051">
    <property type="entry name" value="SBT"/>
</dbReference>
<organism evidence="10">
    <name type="scientific">Solanum lycopersicum</name>
    <name type="common">Tomato</name>
    <name type="synonym">Lycopersicon esculentum</name>
    <dbReference type="NCBI Taxonomy" id="4081"/>
    <lineage>
        <taxon>Eukaryota</taxon>
        <taxon>Viridiplantae</taxon>
        <taxon>Streptophyta</taxon>
        <taxon>Embryophyta</taxon>
        <taxon>Tracheophyta</taxon>
        <taxon>Spermatophyta</taxon>
        <taxon>Magnoliopsida</taxon>
        <taxon>eudicotyledons</taxon>
        <taxon>Gunneridae</taxon>
        <taxon>Pentapetalae</taxon>
        <taxon>asterids</taxon>
        <taxon>lamiids</taxon>
        <taxon>Solanales</taxon>
        <taxon>Solanaceae</taxon>
        <taxon>Solanoideae</taxon>
        <taxon>Solaneae</taxon>
        <taxon>Solanum</taxon>
        <taxon>Solanum subgen. Lycopersicon</taxon>
    </lineage>
</organism>
<reference evidence="10" key="2">
    <citation type="submission" date="2019-01" db="UniProtKB">
        <authorList>
            <consortium name="EnsemblPlants"/>
        </authorList>
    </citation>
    <scope>IDENTIFICATION</scope>
    <source>
        <strain evidence="10">cv. Heinz 1706</strain>
    </source>
</reference>
<feature type="active site" description="Charge relay system" evidence="6 7">
    <location>
        <position position="412"/>
    </location>
</feature>
<keyword evidence="5 7" id="KW-0720">Serine protease</keyword>
<evidence type="ECO:0000256" key="6">
    <source>
        <dbReference type="PIRSR" id="PIRSR615500-1"/>
    </source>
</evidence>
<dbReference type="Gene3D" id="3.50.30.30">
    <property type="match status" value="1"/>
</dbReference>
<dbReference type="OMA" id="FKWNGTK"/>
<dbReference type="Pfam" id="PF17766">
    <property type="entry name" value="fn3_6"/>
    <property type="match status" value="1"/>
</dbReference>
<evidence type="ECO:0000259" key="8">
    <source>
        <dbReference type="Pfam" id="PF00082"/>
    </source>
</evidence>
<dbReference type="Gene3D" id="2.60.40.2310">
    <property type="match status" value="1"/>
</dbReference>
<name>A0A3Q7FJS9_SOLLC</name>
<comment type="similarity">
    <text evidence="1 7">Belongs to the peptidase S8 family.</text>
</comment>
<dbReference type="InterPro" id="IPR036852">
    <property type="entry name" value="Peptidase_S8/S53_dom_sf"/>
</dbReference>
<evidence type="ECO:0000256" key="7">
    <source>
        <dbReference type="PROSITE-ProRule" id="PRU01240"/>
    </source>
</evidence>
<dbReference type="Proteomes" id="UP000004994">
    <property type="component" value="Chromosome 3"/>
</dbReference>
<feature type="domain" description="Subtilisin-like protease fibronectin type-III" evidence="9">
    <location>
        <begin position="477"/>
        <end position="572"/>
    </location>
</feature>
<dbReference type="InterPro" id="IPR000209">
    <property type="entry name" value="Peptidase_S8/S53_dom"/>
</dbReference>
<feature type="domain" description="Peptidase S8/S53" evidence="8">
    <location>
        <begin position="39"/>
        <end position="448"/>
    </location>
</feature>
<dbReference type="GO" id="GO:0006508">
    <property type="term" value="P:proteolysis"/>
    <property type="evidence" value="ECO:0007669"/>
    <property type="project" value="UniProtKB-KW"/>
</dbReference>
<dbReference type="InterPro" id="IPR015500">
    <property type="entry name" value="Peptidase_S8_subtilisin-rel"/>
</dbReference>
<evidence type="ECO:0008006" key="12">
    <source>
        <dbReference type="Google" id="ProtNLM"/>
    </source>
</evidence>
<evidence type="ECO:0000256" key="2">
    <source>
        <dbReference type="ARBA" id="ARBA00022670"/>
    </source>
</evidence>